<dbReference type="InterPro" id="IPR024790">
    <property type="entry name" value="APC4_long_dom"/>
</dbReference>
<dbReference type="Pfam" id="PF12896">
    <property type="entry name" value="ANAPC4"/>
    <property type="match status" value="1"/>
</dbReference>
<gene>
    <name evidence="9" type="ORF">SLS56_005091</name>
</gene>
<evidence type="ECO:0000259" key="8">
    <source>
        <dbReference type="Pfam" id="PF12896"/>
    </source>
</evidence>
<evidence type="ECO:0000313" key="10">
    <source>
        <dbReference type="Proteomes" id="UP001521116"/>
    </source>
</evidence>
<name>A0ABR3SUP0_9PEZI</name>
<sequence length="844" mass="94919">MEPGEAPSLMLQAEKALPQPIHPNLISYCPTMDLIAVVTREENLDVYRLNGQRAFGLKRKSFESKVDSICWKFNGQHIAVAWDDGSVDIVSSETGKTVKQVRREAASFAADEEPSPRISSLAWGVNFIDVDAVKDRTGASNRATPVQEPHDGNPFDTTEEWDQKKEEITLDDFLERQPDLLKLGISPGLPNQVALIDVQDALPKLSVIPAPPANPFQMMMKSKSTDAFSSQQSIDAIFHSQHLRDSNAVDVLLMGCDNGAVSPTIYDSLEIGDMRTPSKWPSSNQTPLMHASHPYSCSHLSLLQMKDETLENPRVVLVPLTLRFIPSNGIYLHLIASKTAQLQNLLQYLQSCLRTIIAYFHNARDLPFRFMRNINETLAEKGEGDLVQNLYHVAVTGHCPPTIKEWLVDELAENGHKRWDQAASQGYTKVLEMTHENIIPAIDRTSIVVSMLRGLARYSGSSTIINVPPEELSKILDTLRCFRLLAHNVQIYAEEERRQFTAFSKWLRHEIDTQASDPASQYAEEMAERDPGIDHGLLLDYIPGALTKSKLAPFLRRQADIINSRPELLAYGLCIRSMNFHRQGEPILEGSLCAWTLQEILQSQCRELFAQITAWQAENSSMDCGLVLEECELSEAKDMRMVFEKLEDSSDTSTYMALVPQDAKSEVRLHRIVHSDLFDRIEGTVRSMQAVTIRFHACEIQDIKFVDDATFMVLLHKDDASYLLSLPYSTYSSDHTPSILHRQPTTIPSESATSHSLPQGTAPPDQIRHIWSLDTAEDWQPLVRHVFPASERFAPVKIDVNGRKDRRVVCVLGDDLKHYKIYDLDYESGKEGEGDTTVDTVMSG</sequence>
<feature type="region of interest" description="Disordered" evidence="6">
    <location>
        <begin position="138"/>
        <end position="158"/>
    </location>
</feature>
<evidence type="ECO:0000256" key="2">
    <source>
        <dbReference type="ARBA" id="ARBA00022618"/>
    </source>
</evidence>
<feature type="domain" description="Anaphase-promoting complex subunit 4-like WD40" evidence="7">
    <location>
        <begin position="27"/>
        <end position="126"/>
    </location>
</feature>
<keyword evidence="4" id="KW-0833">Ubl conjugation pathway</keyword>
<protein>
    <recommendedName>
        <fullName evidence="1">Anaphase-promoting complex subunit 4</fullName>
    </recommendedName>
</protein>
<accession>A0ABR3SUP0</accession>
<dbReference type="Gene3D" id="2.130.10.10">
    <property type="entry name" value="YVTN repeat-like/Quinoprotein amine dehydrogenase"/>
    <property type="match status" value="1"/>
</dbReference>
<evidence type="ECO:0000259" key="7">
    <source>
        <dbReference type="Pfam" id="PF12894"/>
    </source>
</evidence>
<dbReference type="InterPro" id="IPR024977">
    <property type="entry name" value="Apc4-like_WD40_dom"/>
</dbReference>
<dbReference type="PANTHER" id="PTHR13260">
    <property type="entry name" value="ANAPHASE PROMOTING COMPLEX SUBUNIT 4 APC4"/>
    <property type="match status" value="1"/>
</dbReference>
<dbReference type="Proteomes" id="UP001521116">
    <property type="component" value="Unassembled WGS sequence"/>
</dbReference>
<dbReference type="Pfam" id="PF12894">
    <property type="entry name" value="ANAPC4_WD40"/>
    <property type="match status" value="1"/>
</dbReference>
<evidence type="ECO:0000313" key="9">
    <source>
        <dbReference type="EMBL" id="KAL1630266.1"/>
    </source>
</evidence>
<comment type="caution">
    <text evidence="9">The sequence shown here is derived from an EMBL/GenBank/DDBJ whole genome shotgun (WGS) entry which is preliminary data.</text>
</comment>
<feature type="domain" description="Anaphase-promoting complex subunit 4 long" evidence="8">
    <location>
        <begin position="317"/>
        <end position="517"/>
    </location>
</feature>
<keyword evidence="10" id="KW-1185">Reference proteome</keyword>
<evidence type="ECO:0000256" key="3">
    <source>
        <dbReference type="ARBA" id="ARBA00022776"/>
    </source>
</evidence>
<dbReference type="InterPro" id="IPR024789">
    <property type="entry name" value="APC4"/>
</dbReference>
<feature type="compositionally biased region" description="Polar residues" evidence="6">
    <location>
        <begin position="743"/>
        <end position="759"/>
    </location>
</feature>
<keyword evidence="5" id="KW-0131">Cell cycle</keyword>
<evidence type="ECO:0000256" key="5">
    <source>
        <dbReference type="ARBA" id="ARBA00023306"/>
    </source>
</evidence>
<dbReference type="PANTHER" id="PTHR13260:SF0">
    <property type="entry name" value="ANAPHASE-PROMOTING COMPLEX SUBUNIT 4"/>
    <property type="match status" value="1"/>
</dbReference>
<evidence type="ECO:0000256" key="4">
    <source>
        <dbReference type="ARBA" id="ARBA00022786"/>
    </source>
</evidence>
<keyword evidence="3" id="KW-0498">Mitosis</keyword>
<dbReference type="InterPro" id="IPR036322">
    <property type="entry name" value="WD40_repeat_dom_sf"/>
</dbReference>
<proteinExistence type="predicted"/>
<reference evidence="9 10" key="1">
    <citation type="submission" date="2024-02" db="EMBL/GenBank/DDBJ databases">
        <title>De novo assembly and annotation of 12 fungi associated with fruit tree decline syndrome in Ontario, Canada.</title>
        <authorList>
            <person name="Sulman M."/>
            <person name="Ellouze W."/>
            <person name="Ilyukhin E."/>
        </authorList>
    </citation>
    <scope>NUCLEOTIDE SEQUENCE [LARGE SCALE GENOMIC DNA]</scope>
    <source>
        <strain evidence="9 10">M1-105</strain>
    </source>
</reference>
<dbReference type="EMBL" id="JAJVDC020000049">
    <property type="protein sequence ID" value="KAL1630266.1"/>
    <property type="molecule type" value="Genomic_DNA"/>
</dbReference>
<dbReference type="InterPro" id="IPR015943">
    <property type="entry name" value="WD40/YVTN_repeat-like_dom_sf"/>
</dbReference>
<organism evidence="9 10">
    <name type="scientific">Neofusicoccum ribis</name>
    <dbReference type="NCBI Taxonomy" id="45134"/>
    <lineage>
        <taxon>Eukaryota</taxon>
        <taxon>Fungi</taxon>
        <taxon>Dikarya</taxon>
        <taxon>Ascomycota</taxon>
        <taxon>Pezizomycotina</taxon>
        <taxon>Dothideomycetes</taxon>
        <taxon>Dothideomycetes incertae sedis</taxon>
        <taxon>Botryosphaeriales</taxon>
        <taxon>Botryosphaeriaceae</taxon>
        <taxon>Neofusicoccum</taxon>
    </lineage>
</organism>
<dbReference type="SUPFAM" id="SSF50978">
    <property type="entry name" value="WD40 repeat-like"/>
    <property type="match status" value="1"/>
</dbReference>
<keyword evidence="2" id="KW-0132">Cell division</keyword>
<evidence type="ECO:0000256" key="6">
    <source>
        <dbReference type="SAM" id="MobiDB-lite"/>
    </source>
</evidence>
<evidence type="ECO:0000256" key="1">
    <source>
        <dbReference type="ARBA" id="ARBA00016067"/>
    </source>
</evidence>
<feature type="region of interest" description="Disordered" evidence="6">
    <location>
        <begin position="742"/>
        <end position="761"/>
    </location>
</feature>